<dbReference type="STRING" id="47427.A0A2H3D582"/>
<keyword evidence="3" id="KW-1185">Reference proteome</keyword>
<dbReference type="OMA" id="WAYNIPG"/>
<organism evidence="2 3">
    <name type="scientific">Armillaria gallica</name>
    <name type="common">Bulbous honey fungus</name>
    <name type="synonym">Armillaria bulbosa</name>
    <dbReference type="NCBI Taxonomy" id="47427"/>
    <lineage>
        <taxon>Eukaryota</taxon>
        <taxon>Fungi</taxon>
        <taxon>Dikarya</taxon>
        <taxon>Basidiomycota</taxon>
        <taxon>Agaricomycotina</taxon>
        <taxon>Agaricomycetes</taxon>
        <taxon>Agaricomycetidae</taxon>
        <taxon>Agaricales</taxon>
        <taxon>Marasmiineae</taxon>
        <taxon>Physalacriaceae</taxon>
        <taxon>Armillaria</taxon>
    </lineage>
</organism>
<dbReference type="EMBL" id="KZ293669">
    <property type="protein sequence ID" value="PBK89260.1"/>
    <property type="molecule type" value="Genomic_DNA"/>
</dbReference>
<keyword evidence="1" id="KW-0175">Coiled coil</keyword>
<dbReference type="OrthoDB" id="2646305at2759"/>
<name>A0A2H3D582_ARMGA</name>
<reference evidence="3" key="1">
    <citation type="journal article" date="2017" name="Nat. Ecol. Evol.">
        <title>Genome expansion and lineage-specific genetic innovations in the forest pathogenic fungi Armillaria.</title>
        <authorList>
            <person name="Sipos G."/>
            <person name="Prasanna A.N."/>
            <person name="Walter M.C."/>
            <person name="O'Connor E."/>
            <person name="Balint B."/>
            <person name="Krizsan K."/>
            <person name="Kiss B."/>
            <person name="Hess J."/>
            <person name="Varga T."/>
            <person name="Slot J."/>
            <person name="Riley R."/>
            <person name="Boka B."/>
            <person name="Rigling D."/>
            <person name="Barry K."/>
            <person name="Lee J."/>
            <person name="Mihaltcheva S."/>
            <person name="LaButti K."/>
            <person name="Lipzen A."/>
            <person name="Waldron R."/>
            <person name="Moloney N.M."/>
            <person name="Sperisen C."/>
            <person name="Kredics L."/>
            <person name="Vagvoelgyi C."/>
            <person name="Patrignani A."/>
            <person name="Fitzpatrick D."/>
            <person name="Nagy I."/>
            <person name="Doyle S."/>
            <person name="Anderson J.B."/>
            <person name="Grigoriev I.V."/>
            <person name="Gueldener U."/>
            <person name="Muensterkoetter M."/>
            <person name="Nagy L.G."/>
        </authorList>
    </citation>
    <scope>NUCLEOTIDE SEQUENCE [LARGE SCALE GENOMIC DNA]</scope>
    <source>
        <strain evidence="3">Ar21-2</strain>
    </source>
</reference>
<dbReference type="Proteomes" id="UP000217790">
    <property type="component" value="Unassembled WGS sequence"/>
</dbReference>
<dbReference type="SUPFAM" id="SSF52047">
    <property type="entry name" value="RNI-like"/>
    <property type="match status" value="1"/>
</dbReference>
<dbReference type="InParanoid" id="A0A2H3D582"/>
<feature type="coiled-coil region" evidence="1">
    <location>
        <begin position="53"/>
        <end position="80"/>
    </location>
</feature>
<dbReference type="AlphaFoldDB" id="A0A2H3D582"/>
<evidence type="ECO:0000313" key="3">
    <source>
        <dbReference type="Proteomes" id="UP000217790"/>
    </source>
</evidence>
<gene>
    <name evidence="2" type="ORF">ARMGADRAFT_970304</name>
</gene>
<dbReference type="InterPro" id="IPR032675">
    <property type="entry name" value="LRR_dom_sf"/>
</dbReference>
<sequence length="544" mass="61673">MADLKVSPTFVCRRCKNILSIDLNPSISDFMVEAVRGGVQVSGRHAESIGRAIHDLEAKLSEYDSEISALETTLSLLRDARNDLKHSLLAHRSLVSPIRRLPIEILQTIFRDACDIDIFPYEPTYGDLATTSGTPLRLSSVCSYWRSVCLSTSELWTFHFVNLYLHHLPESLRQLLSCYSNRSNLRLFTISSSTMSNIVDQRYHGVGGSLLRARALHKLFDPYDTPLDLTRCHRIILDASNSIIPPILPQSLPALESVYISEYFEATDDGREVSRMLKIAPKLRELHIVSMNIEMLDLPFHQIRTLWLQSCFHRRSWTAPSLNQFTNLQHLTFFDDGIEVYPSVVTMVTVPINIQSLHLLWAYNIPGIFTRLSFPCLTILELAADYGWQLPQCFAYQVRNIESQYILHDIDITSMIPSLSGLRQLVLRNVMILYADVVRILEATEELASLSIVEHREPQFVMITEQLLRQLTDADGLLSRLEHIELVWAAENPVDEGAIMKVMDSRVGVLNSAVVGVRGGGELGKATLERMQSLRRQGLKISLF</sequence>
<proteinExistence type="predicted"/>
<accession>A0A2H3D582</accession>
<evidence type="ECO:0000313" key="2">
    <source>
        <dbReference type="EMBL" id="PBK89260.1"/>
    </source>
</evidence>
<evidence type="ECO:0000256" key="1">
    <source>
        <dbReference type="SAM" id="Coils"/>
    </source>
</evidence>
<protein>
    <submittedName>
        <fullName evidence="2">Uncharacterized protein</fullName>
    </submittedName>
</protein>
<dbReference type="Gene3D" id="3.80.10.10">
    <property type="entry name" value="Ribonuclease Inhibitor"/>
    <property type="match status" value="1"/>
</dbReference>